<keyword evidence="6" id="KW-0808">Transferase</keyword>
<dbReference type="SMART" id="SM00219">
    <property type="entry name" value="TyrKc"/>
    <property type="match status" value="1"/>
</dbReference>
<dbReference type="PANTHER" id="PTHR24416">
    <property type="entry name" value="TYROSINE-PROTEIN KINASE RECEPTOR"/>
    <property type="match status" value="1"/>
</dbReference>
<dbReference type="Proteomes" id="UP001249851">
    <property type="component" value="Unassembled WGS sequence"/>
</dbReference>
<sequence length="445" mass="49826">MFVQVFASVYSIFLYLSLAKLITVFTKYAQNYSGADLIDVRCRSLIFDVVLKFSTEVAEDETISIIQNAIVDGKLGDLSVNVSSIIGIIPPVEQTTTTAPTSIASKSDDVFQVLIDSGDYSSSIVIGASCGVGVLIAVVVGVLIWWVLMRRKPRQEYTKDDYEMTPKERTEEYEILPEKFVNAEDTTESSISRPPYVNLQVVTLHPKMDSPSHNEYAPLDLKTRSWEVAREDVIIEKIIGKGAFGQVAKGRAKNLSFRSGTGNVAIKMLKANAPETDKRDLKSELELMKTLKPHPHVIKLLGCVTESEPLLVLIEYVPYGDLLGYLRKSRGLNDAYYNDPDIKPKTSLTSQQLMKFAWQIANGMSYLSLRKVIHRDLAARNVLVGEKETCKITDFGMARDVQEENIYERKTEVVHHIHAWMVGKLPICFNKATGCRNQSMLTVNC</sequence>
<dbReference type="InterPro" id="IPR011009">
    <property type="entry name" value="Kinase-like_dom_sf"/>
</dbReference>
<dbReference type="PROSITE" id="PS00109">
    <property type="entry name" value="PROTEIN_KINASE_TYR"/>
    <property type="match status" value="1"/>
</dbReference>
<evidence type="ECO:0000256" key="2">
    <source>
        <dbReference type="ARBA" id="ARBA00051243"/>
    </source>
</evidence>
<dbReference type="PROSITE" id="PS50011">
    <property type="entry name" value="PROTEIN_KINASE_DOM"/>
    <property type="match status" value="1"/>
</dbReference>
<organism evidence="6 7">
    <name type="scientific">Acropora cervicornis</name>
    <name type="common">Staghorn coral</name>
    <dbReference type="NCBI Taxonomy" id="6130"/>
    <lineage>
        <taxon>Eukaryota</taxon>
        <taxon>Metazoa</taxon>
        <taxon>Cnidaria</taxon>
        <taxon>Anthozoa</taxon>
        <taxon>Hexacorallia</taxon>
        <taxon>Scleractinia</taxon>
        <taxon>Astrocoeniina</taxon>
        <taxon>Acroporidae</taxon>
        <taxon>Acropora</taxon>
    </lineage>
</organism>
<dbReference type="InterPro" id="IPR000719">
    <property type="entry name" value="Prot_kinase_dom"/>
</dbReference>
<keyword evidence="4" id="KW-0472">Membrane</keyword>
<keyword evidence="3" id="KW-0067">ATP-binding</keyword>
<evidence type="ECO:0000256" key="3">
    <source>
        <dbReference type="PROSITE-ProRule" id="PRU10141"/>
    </source>
</evidence>
<evidence type="ECO:0000313" key="6">
    <source>
        <dbReference type="EMBL" id="KAK2557549.1"/>
    </source>
</evidence>
<dbReference type="InterPro" id="IPR017441">
    <property type="entry name" value="Protein_kinase_ATP_BS"/>
</dbReference>
<proteinExistence type="predicted"/>
<keyword evidence="7" id="KW-1185">Reference proteome</keyword>
<dbReference type="PRINTS" id="PR00109">
    <property type="entry name" value="TYRKINASE"/>
</dbReference>
<dbReference type="Gene3D" id="1.10.510.10">
    <property type="entry name" value="Transferase(Phosphotransferase) domain 1"/>
    <property type="match status" value="1"/>
</dbReference>
<comment type="caution">
    <text evidence="6">The sequence shown here is derived from an EMBL/GenBank/DDBJ whole genome shotgun (WGS) entry which is preliminary data.</text>
</comment>
<keyword evidence="4" id="KW-0812">Transmembrane</keyword>
<dbReference type="GO" id="GO:0005886">
    <property type="term" value="C:plasma membrane"/>
    <property type="evidence" value="ECO:0007669"/>
    <property type="project" value="TreeGrafter"/>
</dbReference>
<dbReference type="AlphaFoldDB" id="A0AAD9QA60"/>
<evidence type="ECO:0000313" key="7">
    <source>
        <dbReference type="Proteomes" id="UP001249851"/>
    </source>
</evidence>
<dbReference type="PROSITE" id="PS00107">
    <property type="entry name" value="PROTEIN_KINASE_ATP"/>
    <property type="match status" value="1"/>
</dbReference>
<keyword evidence="6" id="KW-0675">Receptor</keyword>
<keyword evidence="3" id="KW-0547">Nucleotide-binding</keyword>
<dbReference type="Gene3D" id="3.30.200.20">
    <property type="entry name" value="Phosphorylase Kinase, domain 1"/>
    <property type="match status" value="1"/>
</dbReference>
<comment type="catalytic activity">
    <reaction evidence="2">
        <text>L-tyrosyl-[protein] + ATP = O-phospho-L-tyrosyl-[protein] + ADP + H(+)</text>
        <dbReference type="Rhea" id="RHEA:10596"/>
        <dbReference type="Rhea" id="RHEA-COMP:10136"/>
        <dbReference type="Rhea" id="RHEA-COMP:20101"/>
        <dbReference type="ChEBI" id="CHEBI:15378"/>
        <dbReference type="ChEBI" id="CHEBI:30616"/>
        <dbReference type="ChEBI" id="CHEBI:46858"/>
        <dbReference type="ChEBI" id="CHEBI:61978"/>
        <dbReference type="ChEBI" id="CHEBI:456216"/>
        <dbReference type="EC" id="2.7.10.1"/>
    </reaction>
</comment>
<dbReference type="GO" id="GO:0005524">
    <property type="term" value="F:ATP binding"/>
    <property type="evidence" value="ECO:0007669"/>
    <property type="project" value="UniProtKB-UniRule"/>
</dbReference>
<reference evidence="6" key="1">
    <citation type="journal article" date="2023" name="G3 (Bethesda)">
        <title>Whole genome assembly and annotation of the endangered Caribbean coral Acropora cervicornis.</title>
        <authorList>
            <person name="Selwyn J.D."/>
            <person name="Vollmer S.V."/>
        </authorList>
    </citation>
    <scope>NUCLEOTIDE SEQUENCE</scope>
    <source>
        <strain evidence="6">K2</strain>
    </source>
</reference>
<protein>
    <submittedName>
        <fullName evidence="6">Tyrosine kinase receptor Cad96Ca</fullName>
    </submittedName>
</protein>
<keyword evidence="4" id="KW-1133">Transmembrane helix</keyword>
<dbReference type="GO" id="GO:0043235">
    <property type="term" value="C:receptor complex"/>
    <property type="evidence" value="ECO:0007669"/>
    <property type="project" value="TreeGrafter"/>
</dbReference>
<dbReference type="InterPro" id="IPR020635">
    <property type="entry name" value="Tyr_kinase_cat_dom"/>
</dbReference>
<dbReference type="SUPFAM" id="SSF56112">
    <property type="entry name" value="Protein kinase-like (PK-like)"/>
    <property type="match status" value="1"/>
</dbReference>
<gene>
    <name evidence="6" type="ORF">P5673_020304</name>
</gene>
<feature type="domain" description="Protein kinase" evidence="5">
    <location>
        <begin position="233"/>
        <end position="445"/>
    </location>
</feature>
<feature type="binding site" evidence="3">
    <location>
        <position position="267"/>
    </location>
    <ligand>
        <name>ATP</name>
        <dbReference type="ChEBI" id="CHEBI:30616"/>
    </ligand>
</feature>
<feature type="transmembrane region" description="Helical" evidence="4">
    <location>
        <begin position="124"/>
        <end position="148"/>
    </location>
</feature>
<dbReference type="GO" id="GO:0004714">
    <property type="term" value="F:transmembrane receptor protein tyrosine kinase activity"/>
    <property type="evidence" value="ECO:0007669"/>
    <property type="project" value="UniProtKB-EC"/>
</dbReference>
<dbReference type="InterPro" id="IPR001245">
    <property type="entry name" value="Ser-Thr/Tyr_kinase_cat_dom"/>
</dbReference>
<comment type="subcellular location">
    <subcellularLocation>
        <location evidence="1">Membrane</location>
        <topology evidence="1">Single-pass membrane protein</topology>
    </subcellularLocation>
</comment>
<evidence type="ECO:0000259" key="5">
    <source>
        <dbReference type="PROSITE" id="PS50011"/>
    </source>
</evidence>
<dbReference type="EMBL" id="JARQWQ010000049">
    <property type="protein sequence ID" value="KAK2557549.1"/>
    <property type="molecule type" value="Genomic_DNA"/>
</dbReference>
<reference evidence="6" key="2">
    <citation type="journal article" date="2023" name="Science">
        <title>Genomic signatures of disease resistance in endangered staghorn corals.</title>
        <authorList>
            <person name="Vollmer S.V."/>
            <person name="Selwyn J.D."/>
            <person name="Despard B.A."/>
            <person name="Roesel C.L."/>
        </authorList>
    </citation>
    <scope>NUCLEOTIDE SEQUENCE</scope>
    <source>
        <strain evidence="6">K2</strain>
    </source>
</reference>
<evidence type="ECO:0000256" key="1">
    <source>
        <dbReference type="ARBA" id="ARBA00004167"/>
    </source>
</evidence>
<dbReference type="InterPro" id="IPR008266">
    <property type="entry name" value="Tyr_kinase_AS"/>
</dbReference>
<keyword evidence="6" id="KW-0418">Kinase</keyword>
<dbReference type="PANTHER" id="PTHR24416:SF611">
    <property type="entry name" value="TYROSINE-PROTEIN KINASE TRANSMEMBRANE RECEPTOR ROR"/>
    <property type="match status" value="1"/>
</dbReference>
<name>A0AAD9QA60_ACRCE</name>
<dbReference type="Pfam" id="PF07714">
    <property type="entry name" value="PK_Tyr_Ser-Thr"/>
    <property type="match status" value="1"/>
</dbReference>
<accession>A0AAD9QA60</accession>
<dbReference type="GO" id="GO:0007169">
    <property type="term" value="P:cell surface receptor protein tyrosine kinase signaling pathway"/>
    <property type="evidence" value="ECO:0007669"/>
    <property type="project" value="TreeGrafter"/>
</dbReference>
<evidence type="ECO:0000256" key="4">
    <source>
        <dbReference type="SAM" id="Phobius"/>
    </source>
</evidence>
<dbReference type="InterPro" id="IPR050122">
    <property type="entry name" value="RTK"/>
</dbReference>